<keyword evidence="1" id="KW-0812">Transmembrane</keyword>
<evidence type="ECO:0008006" key="4">
    <source>
        <dbReference type="Google" id="ProtNLM"/>
    </source>
</evidence>
<comment type="caution">
    <text evidence="2">The sequence shown here is derived from an EMBL/GenBank/DDBJ whole genome shotgun (WGS) entry which is preliminary data.</text>
</comment>
<evidence type="ECO:0000256" key="1">
    <source>
        <dbReference type="SAM" id="Phobius"/>
    </source>
</evidence>
<evidence type="ECO:0000313" key="2">
    <source>
        <dbReference type="EMBL" id="KRM07816.1"/>
    </source>
</evidence>
<accession>A0A0R1VPQ4</accession>
<keyword evidence="1" id="KW-0472">Membrane</keyword>
<protein>
    <recommendedName>
        <fullName evidence="4">DUF2273 domain-containing protein</fullName>
    </recommendedName>
</protein>
<name>A0A0R1VPQ4_9LACO</name>
<gene>
    <name evidence="2" type="ORF">FD41_GL000291</name>
</gene>
<dbReference type="Proteomes" id="UP000051966">
    <property type="component" value="Unassembled WGS sequence"/>
</dbReference>
<organism evidence="2 3">
    <name type="scientific">Lentilactobacillus farraginis DSM 18382 = JCM 14108</name>
    <dbReference type="NCBI Taxonomy" id="1423743"/>
    <lineage>
        <taxon>Bacteria</taxon>
        <taxon>Bacillati</taxon>
        <taxon>Bacillota</taxon>
        <taxon>Bacilli</taxon>
        <taxon>Lactobacillales</taxon>
        <taxon>Lactobacillaceae</taxon>
        <taxon>Lentilactobacillus</taxon>
    </lineage>
</organism>
<reference evidence="2 3" key="1">
    <citation type="journal article" date="2015" name="Genome Announc.">
        <title>Expanding the biotechnology potential of lactobacilli through comparative genomics of 213 strains and associated genera.</title>
        <authorList>
            <person name="Sun Z."/>
            <person name="Harris H.M."/>
            <person name="McCann A."/>
            <person name="Guo C."/>
            <person name="Argimon S."/>
            <person name="Zhang W."/>
            <person name="Yang X."/>
            <person name="Jeffery I.B."/>
            <person name="Cooney J.C."/>
            <person name="Kagawa T.F."/>
            <person name="Liu W."/>
            <person name="Song Y."/>
            <person name="Salvetti E."/>
            <person name="Wrobel A."/>
            <person name="Rasinkangas P."/>
            <person name="Parkhill J."/>
            <person name="Rea M.C."/>
            <person name="O'Sullivan O."/>
            <person name="Ritari J."/>
            <person name="Douillard F.P."/>
            <person name="Paul Ross R."/>
            <person name="Yang R."/>
            <person name="Briner A.E."/>
            <person name="Felis G.E."/>
            <person name="de Vos W.M."/>
            <person name="Barrangou R."/>
            <person name="Klaenhammer T.R."/>
            <person name="Caufield P.W."/>
            <person name="Cui Y."/>
            <person name="Zhang H."/>
            <person name="O'Toole P.W."/>
        </authorList>
    </citation>
    <scope>NUCLEOTIDE SEQUENCE [LARGE SCALE GENOMIC DNA]</scope>
    <source>
        <strain evidence="2 3">DSM 18382</strain>
    </source>
</reference>
<dbReference type="EMBL" id="AZFY01000092">
    <property type="protein sequence ID" value="KRM07816.1"/>
    <property type="molecule type" value="Genomic_DNA"/>
</dbReference>
<keyword evidence="1" id="KW-1133">Transmembrane helix</keyword>
<dbReference type="PATRIC" id="fig|1423743.5.peg.304"/>
<evidence type="ECO:0000313" key="3">
    <source>
        <dbReference type="Proteomes" id="UP000051966"/>
    </source>
</evidence>
<dbReference type="RefSeq" id="WP_056983916.1">
    <property type="nucleotide sequence ID" value="NZ_AZFY01000092.1"/>
</dbReference>
<sequence length="60" mass="6016">MNSIMYGGIIGMVCGIVWTFSGFSGVLLVLALGIAGALIGAVIGKFGGIKSLIGQLVSDE</sequence>
<dbReference type="AlphaFoldDB" id="A0A0R1VPQ4"/>
<feature type="transmembrane region" description="Helical" evidence="1">
    <location>
        <begin position="20"/>
        <end position="43"/>
    </location>
</feature>
<keyword evidence="3" id="KW-1185">Reference proteome</keyword>
<proteinExistence type="predicted"/>